<evidence type="ECO:0000256" key="9">
    <source>
        <dbReference type="ARBA" id="ARBA00023134"/>
    </source>
</evidence>
<feature type="active site" description="Proton acceptor" evidence="11">
    <location>
        <position position="38"/>
    </location>
</feature>
<dbReference type="FunFam" id="3.90.170.10:FF:000001">
    <property type="entry name" value="Adenylosuccinate synthetase"/>
    <property type="match status" value="1"/>
</dbReference>
<feature type="binding site" evidence="11">
    <location>
        <position position="250"/>
    </location>
    <ligand>
        <name>IMP</name>
        <dbReference type="ChEBI" id="CHEBI:58053"/>
    </ligand>
</feature>
<evidence type="ECO:0000256" key="12">
    <source>
        <dbReference type="PROSITE-ProRule" id="PRU10134"/>
    </source>
</evidence>
<dbReference type="HAMAP" id="MF_00011">
    <property type="entry name" value="Adenylosucc_synth"/>
    <property type="match status" value="1"/>
</dbReference>
<evidence type="ECO:0000313" key="14">
    <source>
        <dbReference type="EMBL" id="PAV19484.1"/>
    </source>
</evidence>
<keyword evidence="3 11" id="KW-0963">Cytoplasm</keyword>
<comment type="similarity">
    <text evidence="11 13">Belongs to the adenylosuccinate synthetase family.</text>
</comment>
<protein>
    <recommendedName>
        <fullName evidence="11 13">Adenylosuccinate synthetase</fullName>
        <shortName evidence="11">AMPSase</shortName>
        <shortName evidence="11">AdSS</shortName>
        <ecNumber evidence="11 13">6.3.4.4</ecNumber>
    </recommendedName>
    <alternativeName>
        <fullName evidence="11">IMP--aspartate ligase</fullName>
    </alternativeName>
</protein>
<evidence type="ECO:0000256" key="4">
    <source>
        <dbReference type="ARBA" id="ARBA00022598"/>
    </source>
</evidence>
<dbReference type="GO" id="GO:0000287">
    <property type="term" value="F:magnesium ion binding"/>
    <property type="evidence" value="ECO:0007669"/>
    <property type="project" value="UniProtKB-UniRule"/>
</dbReference>
<organism evidence="14 15">
    <name type="scientific">Pyrrhoderma noxium</name>
    <dbReference type="NCBI Taxonomy" id="2282107"/>
    <lineage>
        <taxon>Eukaryota</taxon>
        <taxon>Fungi</taxon>
        <taxon>Dikarya</taxon>
        <taxon>Basidiomycota</taxon>
        <taxon>Agaricomycotina</taxon>
        <taxon>Agaricomycetes</taxon>
        <taxon>Hymenochaetales</taxon>
        <taxon>Hymenochaetaceae</taxon>
        <taxon>Pyrrhoderma</taxon>
    </lineage>
</organism>
<dbReference type="STRING" id="2282107.A0A286UJ36"/>
<evidence type="ECO:0000256" key="13">
    <source>
        <dbReference type="RuleBase" id="RU000520"/>
    </source>
</evidence>
<feature type="binding site" evidence="11">
    <location>
        <begin position="37"/>
        <end position="43"/>
    </location>
    <ligand>
        <name>GTP</name>
        <dbReference type="ChEBI" id="CHEBI:37565"/>
    </ligand>
</feature>
<keyword evidence="9 11" id="KW-0342">GTP-binding</keyword>
<keyword evidence="15" id="KW-1185">Reference proteome</keyword>
<evidence type="ECO:0000256" key="3">
    <source>
        <dbReference type="ARBA" id="ARBA00022490"/>
    </source>
</evidence>
<feature type="binding site" evidence="11">
    <location>
        <position position="329"/>
    </location>
    <ligand>
        <name>IMP</name>
        <dbReference type="ChEBI" id="CHEBI:58053"/>
    </ligand>
</feature>
<evidence type="ECO:0000256" key="10">
    <source>
        <dbReference type="ARBA" id="ARBA00050432"/>
    </source>
</evidence>
<feature type="binding site" evidence="11">
    <location>
        <position position="174"/>
    </location>
    <ligand>
        <name>IMP</name>
        <dbReference type="ChEBI" id="CHEBI:58053"/>
        <note>ligand shared between dimeric partners</note>
    </ligand>
</feature>
<feature type="binding site" evidence="11">
    <location>
        <position position="331"/>
    </location>
    <ligand>
        <name>GTP</name>
        <dbReference type="ChEBI" id="CHEBI:37565"/>
    </ligand>
</feature>
<comment type="cofactor">
    <cofactor evidence="11">
        <name>Mg(2+)</name>
        <dbReference type="ChEBI" id="CHEBI:18420"/>
    </cofactor>
    <text evidence="11">Binds 1 Mg(2+) ion per subunit.</text>
</comment>
<dbReference type="Gene3D" id="1.10.300.10">
    <property type="entry name" value="Adenylosuccinate Synthetase, subunit A, domain 2"/>
    <property type="match status" value="1"/>
</dbReference>
<dbReference type="Proteomes" id="UP000217199">
    <property type="component" value="Unassembled WGS sequence"/>
</dbReference>
<dbReference type="GO" id="GO:0005525">
    <property type="term" value="F:GTP binding"/>
    <property type="evidence" value="ECO:0007669"/>
    <property type="project" value="UniProtKB-UniRule"/>
</dbReference>
<evidence type="ECO:0000256" key="5">
    <source>
        <dbReference type="ARBA" id="ARBA00022723"/>
    </source>
</evidence>
<dbReference type="EC" id="6.3.4.4" evidence="11 13"/>
<feature type="binding site" evidence="11">
    <location>
        <begin position="325"/>
        <end position="331"/>
    </location>
    <ligand>
        <name>substrate</name>
    </ligand>
</feature>
<name>A0A286UJ36_9AGAM</name>
<feature type="binding site" evidence="11">
    <location>
        <position position="160"/>
    </location>
    <ligand>
        <name>IMP</name>
        <dbReference type="ChEBI" id="CHEBI:58053"/>
    </ligand>
</feature>
<keyword evidence="8 11" id="KW-0460">Magnesium</keyword>
<dbReference type="InterPro" id="IPR042111">
    <property type="entry name" value="Adenylosuccinate_synth_dom3"/>
</dbReference>
<dbReference type="NCBIfam" id="TIGR00184">
    <property type="entry name" value="purA"/>
    <property type="match status" value="1"/>
</dbReference>
<comment type="catalytic activity">
    <reaction evidence="10 11 13">
        <text>IMP + L-aspartate + GTP = N(6)-(1,2-dicarboxyethyl)-AMP + GDP + phosphate + 2 H(+)</text>
        <dbReference type="Rhea" id="RHEA:15753"/>
        <dbReference type="ChEBI" id="CHEBI:15378"/>
        <dbReference type="ChEBI" id="CHEBI:29991"/>
        <dbReference type="ChEBI" id="CHEBI:37565"/>
        <dbReference type="ChEBI" id="CHEBI:43474"/>
        <dbReference type="ChEBI" id="CHEBI:57567"/>
        <dbReference type="ChEBI" id="CHEBI:58053"/>
        <dbReference type="ChEBI" id="CHEBI:58189"/>
        <dbReference type="EC" id="6.3.4.4"/>
    </reaction>
</comment>
<dbReference type="InterPro" id="IPR033128">
    <property type="entry name" value="Adenylosuccin_syn_Lys_AS"/>
</dbReference>
<keyword evidence="7 11" id="KW-0658">Purine biosynthesis</keyword>
<dbReference type="InterPro" id="IPR018220">
    <property type="entry name" value="Adenylosuccin_syn_GTP-bd"/>
</dbReference>
<sequence length="455" mass="50098">MGYRSQQPTSMRRCIAYTSEQLVQSSKACVVLGGQWGDEGKGKLSDHLSQQADICARCAGGNNAGHTVVVDNFNGNKSTSFFFHLLPSGLVNKNCTSFIGNGVVVHIPSFFQELEGLESKGLDCTGRLFVSDRAQLIFDSHMIVDGLREVELGSKKVGTTGRGIGPCYSDKAARSGLRVHHLYAPDFEDKFRALIETHFKRFGRFDYDIEGEIKRYKELAERFRPYVVDGIKFIHNALDSGKKILVEGANALMLDIDLGSYPFVTSSNTTIGGVCTGLGIPPTKIGNVVGVVRSYPIRVGSGGFPTELFDETGEYLQRVGNEWGVTTGRKRRCGWLDLVVVKYGAKISGYTHMNLTKLDVLDGLSEIKVCVAYKLDGADIDYIPSDLDVYARVEAQYVTFPGWLTSISGCKVWEDLPIGAQNYVRFIENYVGVPINWVGNGPSRNDMIVVKHKSI</sequence>
<feature type="binding site" evidence="11">
    <location>
        <position position="65"/>
    </location>
    <ligand>
        <name>Mg(2+)</name>
        <dbReference type="ChEBI" id="CHEBI:18420"/>
    </ligand>
</feature>
<reference evidence="14 15" key="1">
    <citation type="journal article" date="2017" name="Mol. Ecol.">
        <title>Comparative and population genomic landscape of Phellinus noxius: A hypervariable fungus causing root rot in trees.</title>
        <authorList>
            <person name="Chung C.L."/>
            <person name="Lee T.J."/>
            <person name="Akiba M."/>
            <person name="Lee H.H."/>
            <person name="Kuo T.H."/>
            <person name="Liu D."/>
            <person name="Ke H.M."/>
            <person name="Yokoi T."/>
            <person name="Roa M.B."/>
            <person name="Lu M.J."/>
            <person name="Chang Y.Y."/>
            <person name="Ann P.J."/>
            <person name="Tsai J.N."/>
            <person name="Chen C.Y."/>
            <person name="Tzean S.S."/>
            <person name="Ota Y."/>
            <person name="Hattori T."/>
            <person name="Sahashi N."/>
            <person name="Liou R.F."/>
            <person name="Kikuchi T."/>
            <person name="Tsai I.J."/>
        </authorList>
    </citation>
    <scope>NUCLEOTIDE SEQUENCE [LARGE SCALE GENOMIC DNA]</scope>
    <source>
        <strain evidence="14 15">FFPRI411160</strain>
    </source>
</reference>
<dbReference type="PANTHER" id="PTHR11846:SF0">
    <property type="entry name" value="ADENYLOSUCCINATE SYNTHETASE"/>
    <property type="match status" value="1"/>
</dbReference>
<dbReference type="PROSITE" id="PS01266">
    <property type="entry name" value="ADENYLOSUCCIN_SYN_1"/>
    <property type="match status" value="1"/>
</dbReference>
<dbReference type="Gene3D" id="3.90.170.10">
    <property type="entry name" value="Adenylosuccinate Synthetase, subunit A, domain 3"/>
    <property type="match status" value="1"/>
</dbReference>
<comment type="function">
    <text evidence="1">Plays an important role in the de novo pathway and in the salvage pathway of purine nucleotide biosynthesis. Catalyzes the first committed step in the biosynthesis of AMP from IMP.</text>
</comment>
<proteinExistence type="inferred from homology"/>
<dbReference type="FunFam" id="1.10.300.10:FF:000002">
    <property type="entry name" value="Adenylosuccinate synthetase, chloroplastic"/>
    <property type="match status" value="1"/>
</dbReference>
<dbReference type="UniPathway" id="UPA00075">
    <property type="reaction ID" value="UER00335"/>
</dbReference>
<dbReference type="Pfam" id="PF00709">
    <property type="entry name" value="Adenylsucc_synt"/>
    <property type="match status" value="1"/>
</dbReference>
<feature type="binding site" evidence="11">
    <location>
        <begin position="38"/>
        <end position="41"/>
    </location>
    <ligand>
        <name>IMP</name>
        <dbReference type="ChEBI" id="CHEBI:58053"/>
    </ligand>
</feature>
<feature type="binding site" evidence="11">
    <location>
        <position position="38"/>
    </location>
    <ligand>
        <name>Mg(2+)</name>
        <dbReference type="ChEBI" id="CHEBI:18420"/>
    </ligand>
</feature>
<dbReference type="GO" id="GO:0004019">
    <property type="term" value="F:adenylosuccinate synthase activity"/>
    <property type="evidence" value="ECO:0007669"/>
    <property type="project" value="UniProtKB-UniRule"/>
</dbReference>
<dbReference type="AlphaFoldDB" id="A0A286UJ36"/>
<accession>A0A286UJ36</accession>
<feature type="binding site" evidence="11">
    <location>
        <begin position="65"/>
        <end position="67"/>
    </location>
    <ligand>
        <name>GTP</name>
        <dbReference type="ChEBI" id="CHEBI:37565"/>
    </ligand>
</feature>
<comment type="function">
    <text evidence="11">Plays an important role in the de novo pathway and in the salvage pathway of purine nucleotide biosynthesis. Catalyzes the first commited step in the biosynthesis of AMP from IMP.</text>
</comment>
<dbReference type="InterPro" id="IPR042109">
    <property type="entry name" value="Adenylosuccinate_synth_dom1"/>
</dbReference>
<feature type="active site" description="Proton donor" evidence="11">
    <location>
        <position position="66"/>
    </location>
</feature>
<evidence type="ECO:0000256" key="2">
    <source>
        <dbReference type="ARBA" id="ARBA00011738"/>
    </source>
</evidence>
<evidence type="ECO:0000256" key="8">
    <source>
        <dbReference type="ARBA" id="ARBA00022842"/>
    </source>
</evidence>
<dbReference type="OrthoDB" id="10265645at2759"/>
<dbReference type="PANTHER" id="PTHR11846">
    <property type="entry name" value="ADENYLOSUCCINATE SYNTHETASE"/>
    <property type="match status" value="1"/>
</dbReference>
<dbReference type="GO" id="GO:0046040">
    <property type="term" value="P:IMP metabolic process"/>
    <property type="evidence" value="ECO:0007669"/>
    <property type="project" value="TreeGrafter"/>
</dbReference>
<dbReference type="SUPFAM" id="SSF52540">
    <property type="entry name" value="P-loop containing nucleoside triphosphate hydrolases"/>
    <property type="match status" value="1"/>
</dbReference>
<evidence type="ECO:0000256" key="11">
    <source>
        <dbReference type="HAMAP-Rule" id="MF_03125"/>
    </source>
</evidence>
<evidence type="ECO:0000313" key="15">
    <source>
        <dbReference type="Proteomes" id="UP000217199"/>
    </source>
</evidence>
<dbReference type="InterPro" id="IPR042110">
    <property type="entry name" value="Adenylosuccinate_synth_dom2"/>
</dbReference>
<dbReference type="GO" id="GO:0044208">
    <property type="term" value="P:'de novo' AMP biosynthetic process"/>
    <property type="evidence" value="ECO:0007669"/>
    <property type="project" value="UniProtKB-UniRule"/>
</dbReference>
<evidence type="ECO:0000256" key="6">
    <source>
        <dbReference type="ARBA" id="ARBA00022741"/>
    </source>
</evidence>
<comment type="subcellular location">
    <subcellularLocation>
        <location evidence="11">Cytoplasm</location>
    </subcellularLocation>
</comment>
<dbReference type="NCBIfam" id="NF002223">
    <property type="entry name" value="PRK01117.1"/>
    <property type="match status" value="1"/>
</dbReference>
<comment type="subunit">
    <text evidence="2 11">Homodimer.</text>
</comment>
<dbReference type="SMART" id="SM00788">
    <property type="entry name" value="Adenylsucc_synt"/>
    <property type="match status" value="1"/>
</dbReference>
<keyword evidence="6 11" id="KW-0547">Nucleotide-binding</keyword>
<feature type="binding site" evidence="11">
    <location>
        <begin position="357"/>
        <end position="359"/>
    </location>
    <ligand>
        <name>GTP</name>
        <dbReference type="ChEBI" id="CHEBI:37565"/>
    </ligand>
</feature>
<feature type="binding site" evidence="11">
    <location>
        <begin position="439"/>
        <end position="441"/>
    </location>
    <ligand>
        <name>GTP</name>
        <dbReference type="ChEBI" id="CHEBI:37565"/>
    </ligand>
</feature>
<keyword evidence="4 11" id="KW-0436">Ligase</keyword>
<keyword evidence="5 11" id="KW-0479">Metal-binding</keyword>
<feature type="binding site" evidence="11">
    <location>
        <position position="265"/>
    </location>
    <ligand>
        <name>IMP</name>
        <dbReference type="ChEBI" id="CHEBI:58053"/>
    </ligand>
</feature>
<dbReference type="InterPro" id="IPR027417">
    <property type="entry name" value="P-loop_NTPase"/>
</dbReference>
<dbReference type="EMBL" id="NBII01000004">
    <property type="protein sequence ID" value="PAV19484.1"/>
    <property type="molecule type" value="Genomic_DNA"/>
</dbReference>
<feature type="binding site" evidence="11">
    <location>
        <begin position="63"/>
        <end position="66"/>
    </location>
    <ligand>
        <name>IMP</name>
        <dbReference type="ChEBI" id="CHEBI:58053"/>
    </ligand>
</feature>
<dbReference type="Gene3D" id="3.40.440.10">
    <property type="entry name" value="Adenylosuccinate Synthetase, subunit A, domain 1"/>
    <property type="match status" value="1"/>
</dbReference>
<dbReference type="InParanoid" id="A0A286UJ36"/>
<dbReference type="PROSITE" id="PS00513">
    <property type="entry name" value="ADENYLOSUCCIN_SYN_2"/>
    <property type="match status" value="1"/>
</dbReference>
<comment type="function">
    <text evidence="13">Plays an important role in the de novo pathway of purine nucleotide biosynthesis.</text>
</comment>
<dbReference type="CDD" id="cd03108">
    <property type="entry name" value="AdSS"/>
    <property type="match status" value="1"/>
</dbReference>
<evidence type="ECO:0000256" key="1">
    <source>
        <dbReference type="ARBA" id="ARBA00003779"/>
    </source>
</evidence>
<dbReference type="InterPro" id="IPR001114">
    <property type="entry name" value="Adenylosuccinate_synthetase"/>
</dbReference>
<comment type="pathway">
    <text evidence="11 13">Purine metabolism; AMP biosynthesis via de novo pathway; AMP from IMP: step 1/2.</text>
</comment>
<dbReference type="GO" id="GO:0005737">
    <property type="term" value="C:cytoplasm"/>
    <property type="evidence" value="ECO:0007669"/>
    <property type="project" value="UniProtKB-SubCell"/>
</dbReference>
<feature type="active site" evidence="12">
    <location>
        <position position="171"/>
    </location>
</feature>
<comment type="caution">
    <text evidence="14">The sequence shown here is derived from an EMBL/GenBank/DDBJ whole genome shotgun (WGS) entry which is preliminary data.</text>
</comment>
<evidence type="ECO:0000256" key="7">
    <source>
        <dbReference type="ARBA" id="ARBA00022755"/>
    </source>
</evidence>
<gene>
    <name evidence="14" type="ORF">PNOK_0441800</name>
</gene>